<organism evidence="4 5">
    <name type="scientific">Phaeomoniella chlamydospora</name>
    <name type="common">Phaeoacremonium chlamydosporum</name>
    <dbReference type="NCBI Taxonomy" id="158046"/>
    <lineage>
        <taxon>Eukaryota</taxon>
        <taxon>Fungi</taxon>
        <taxon>Dikarya</taxon>
        <taxon>Ascomycota</taxon>
        <taxon>Pezizomycotina</taxon>
        <taxon>Eurotiomycetes</taxon>
        <taxon>Chaetothyriomycetidae</taxon>
        <taxon>Phaeomoniellales</taxon>
        <taxon>Phaeomoniellaceae</taxon>
        <taxon>Phaeomoniella</taxon>
    </lineage>
</organism>
<dbReference type="InterPro" id="IPR013328">
    <property type="entry name" value="6PGD_dom2"/>
</dbReference>
<feature type="compositionally biased region" description="Polar residues" evidence="1">
    <location>
        <begin position="751"/>
        <end position="766"/>
    </location>
</feature>
<comment type="caution">
    <text evidence="4">The sequence shown here is derived from an EMBL/GenBank/DDBJ whole genome shotgun (WGS) entry which is preliminary data.</text>
</comment>
<evidence type="ECO:0000313" key="5">
    <source>
        <dbReference type="Proteomes" id="UP000053317"/>
    </source>
</evidence>
<feature type="region of interest" description="Disordered" evidence="1">
    <location>
        <begin position="334"/>
        <end position="423"/>
    </location>
</feature>
<gene>
    <name evidence="4" type="ORF">UCRPC4_g00552</name>
</gene>
<dbReference type="InterPro" id="IPR051402">
    <property type="entry name" value="KPR-Related"/>
</dbReference>
<feature type="compositionally biased region" description="Low complexity" evidence="1">
    <location>
        <begin position="732"/>
        <end position="750"/>
    </location>
</feature>
<dbReference type="GO" id="GO:0005737">
    <property type="term" value="C:cytoplasm"/>
    <property type="evidence" value="ECO:0007669"/>
    <property type="project" value="TreeGrafter"/>
</dbReference>
<dbReference type="PANTHER" id="PTHR21708">
    <property type="entry name" value="PROBABLE 2-DEHYDROPANTOATE 2-REDUCTASE"/>
    <property type="match status" value="1"/>
</dbReference>
<feature type="domain" description="Ketopantoate reductase C-terminal" evidence="3">
    <location>
        <begin position="205"/>
        <end position="327"/>
    </location>
</feature>
<feature type="domain" description="Ketopantoate reductase N-terminal" evidence="2">
    <location>
        <begin position="15"/>
        <end position="172"/>
    </location>
</feature>
<feature type="compositionally biased region" description="Acidic residues" evidence="1">
    <location>
        <begin position="501"/>
        <end position="510"/>
    </location>
</feature>
<dbReference type="InterPro" id="IPR008927">
    <property type="entry name" value="6-PGluconate_DH-like_C_sf"/>
</dbReference>
<dbReference type="Gene3D" id="1.10.1040.10">
    <property type="entry name" value="N-(1-d-carboxylethyl)-l-norvaline Dehydrogenase, domain 2"/>
    <property type="match status" value="1"/>
</dbReference>
<sequence>MHLRRKHEAKHKRFLVVGGNPVSAFLSWRLNETQACDVTLVWRTAYERVSQYGIDFQSPDKFGVHRWKCRDVVRSPEDAASRGVAFDYVLLCVKALPDVYDLASIIESVVTPQHTCILVNTTNTIGIEKELEQRFPTNIVLSLVSGIEITQSSAHEFVHHGSSADIWVGPANTNKSIPESIQKDMADALSLTLATGDVDCHVSLNVKQQQYERMIGPIAFYPLSVLFETPSHTDLMQKVGVPEMVSDVIDELIQLAGAQGCTFSMDFKEKTIERMIAAQEPSTFYNDFVSKRPMEVETYLGQPVKLSLEHKIKAARIETIYALLHHINIVNQTKPASQPSPAIPDPTTSMAPVPPPRMSQPPPGRAPMGGYGGRGGRAPSNGVPPPGARRGPSGPGYRGPPNGFPRGPSMQGPGQLSRRGSFDEDNLDEFSHVVLYDDIPEGGVPANNYPEGMPQGASPSENALREREYMLRQREAQMRNQQMAMRRGGARRMSAQRRMDFDDDDDDFFDPSDPRLSRPRLPNPDMVDVQSMTASKKNRKAPSQFELREGMLAAESNGPRLGSMGGYRPFMNRNRTSTRLINEIPGLHDSIMNDPMLGYSSDRYGAVDRKHLGDESRANSMIGARPPDFSSNGGYPMPPGNRRASQSPGNPLSANPRGGRPSPPNEGYFGNGQNAGPMNGGYPQMNGGRPSPPGGIRSPAPRYPPGHSNGVQPQQVEQQAGVSKPFPPPKYPSKSLTGSASASAGSGESANIDSEPSAHSSQSSFAPRQLVGVP</sequence>
<dbReference type="InterPro" id="IPR013752">
    <property type="entry name" value="KPA_reductase"/>
</dbReference>
<protein>
    <submittedName>
        <fullName evidence="4">Putative 2-dehydropantoate 2</fullName>
    </submittedName>
</protein>
<dbReference type="FunFam" id="1.10.1040.10:FF:000017">
    <property type="entry name" value="2-dehydropantoate 2-reductase"/>
    <property type="match status" value="1"/>
</dbReference>
<name>A0A0G2GZL6_PHACM</name>
<evidence type="ECO:0000259" key="2">
    <source>
        <dbReference type="Pfam" id="PF02558"/>
    </source>
</evidence>
<dbReference type="AlphaFoldDB" id="A0A0G2GZL6"/>
<evidence type="ECO:0000259" key="3">
    <source>
        <dbReference type="Pfam" id="PF08546"/>
    </source>
</evidence>
<evidence type="ECO:0000256" key="1">
    <source>
        <dbReference type="SAM" id="MobiDB-lite"/>
    </source>
</evidence>
<dbReference type="OrthoDB" id="5302359at2759"/>
<feature type="compositionally biased region" description="Pro residues" evidence="1">
    <location>
        <begin position="352"/>
        <end position="365"/>
    </location>
</feature>
<dbReference type="PANTHER" id="PTHR21708:SF25">
    <property type="entry name" value="PROTEIN PAM1-RELATED"/>
    <property type="match status" value="1"/>
</dbReference>
<dbReference type="Pfam" id="PF02558">
    <property type="entry name" value="ApbA"/>
    <property type="match status" value="1"/>
</dbReference>
<dbReference type="SUPFAM" id="SSF48179">
    <property type="entry name" value="6-phosphogluconate dehydrogenase C-terminal domain-like"/>
    <property type="match status" value="1"/>
</dbReference>
<proteinExistence type="predicted"/>
<reference evidence="4 5" key="2">
    <citation type="submission" date="2015-05" db="EMBL/GenBank/DDBJ databases">
        <authorList>
            <person name="Morales-Cruz A."/>
            <person name="Amrine K.C."/>
            <person name="Cantu D."/>
        </authorList>
    </citation>
    <scope>NUCLEOTIDE SEQUENCE [LARGE SCALE GENOMIC DNA]</scope>
    <source>
        <strain evidence="4">UCRPC4</strain>
    </source>
</reference>
<dbReference type="Proteomes" id="UP000053317">
    <property type="component" value="Unassembled WGS sequence"/>
</dbReference>
<dbReference type="Gene3D" id="3.40.50.720">
    <property type="entry name" value="NAD(P)-binding Rossmann-like Domain"/>
    <property type="match status" value="1"/>
</dbReference>
<dbReference type="Pfam" id="PF08546">
    <property type="entry name" value="ApbA_C"/>
    <property type="match status" value="1"/>
</dbReference>
<accession>A0A0G2GZL6</accession>
<feature type="region of interest" description="Disordered" evidence="1">
    <location>
        <begin position="501"/>
        <end position="527"/>
    </location>
</feature>
<reference evidence="4 5" key="1">
    <citation type="submission" date="2015-05" db="EMBL/GenBank/DDBJ databases">
        <title>Distinctive expansion of gene families associated with plant cell wall degradation and secondary metabolism in the genomes of grapevine trunk pathogens.</title>
        <authorList>
            <person name="Lawrence D.P."/>
            <person name="Travadon R."/>
            <person name="Rolshausen P.E."/>
            <person name="Baumgartner K."/>
        </authorList>
    </citation>
    <scope>NUCLEOTIDE SEQUENCE [LARGE SCALE GENOMIC DNA]</scope>
    <source>
        <strain evidence="4">UCRPC4</strain>
    </source>
</reference>
<dbReference type="EMBL" id="LCWF01000012">
    <property type="protein sequence ID" value="KKY28563.1"/>
    <property type="molecule type" value="Genomic_DNA"/>
</dbReference>
<keyword evidence="5" id="KW-1185">Reference proteome</keyword>
<feature type="compositionally biased region" description="Polar residues" evidence="1">
    <location>
        <begin position="643"/>
        <end position="653"/>
    </location>
</feature>
<evidence type="ECO:0000313" key="4">
    <source>
        <dbReference type="EMBL" id="KKY28563.1"/>
    </source>
</evidence>
<feature type="region of interest" description="Disordered" evidence="1">
    <location>
        <begin position="615"/>
        <end position="774"/>
    </location>
</feature>
<dbReference type="FunFam" id="3.40.50.720:FF:000424">
    <property type="entry name" value="Meiotically up-regulated gene 72 protein"/>
    <property type="match status" value="1"/>
</dbReference>
<feature type="compositionally biased region" description="Polar residues" evidence="1">
    <location>
        <begin position="709"/>
        <end position="721"/>
    </location>
</feature>
<dbReference type="InterPro" id="IPR013332">
    <property type="entry name" value="KPR_N"/>
</dbReference>
<feature type="compositionally biased region" description="Gly residues" evidence="1">
    <location>
        <begin position="367"/>
        <end position="376"/>
    </location>
</feature>